<feature type="compositionally biased region" description="Pro residues" evidence="1">
    <location>
        <begin position="524"/>
        <end position="538"/>
    </location>
</feature>
<keyword evidence="5" id="KW-1185">Reference proteome</keyword>
<dbReference type="Gene3D" id="3.40.50.410">
    <property type="entry name" value="von Willebrand factor, type A domain"/>
    <property type="match status" value="1"/>
</dbReference>
<dbReference type="Pfam" id="PF08487">
    <property type="entry name" value="VIT"/>
    <property type="match status" value="1"/>
</dbReference>
<dbReference type="Pfam" id="PF13768">
    <property type="entry name" value="VWA_3"/>
    <property type="match status" value="1"/>
</dbReference>
<organism evidence="4 5">
    <name type="scientific">Collybiopsis confluens</name>
    <dbReference type="NCBI Taxonomy" id="2823264"/>
    <lineage>
        <taxon>Eukaryota</taxon>
        <taxon>Fungi</taxon>
        <taxon>Dikarya</taxon>
        <taxon>Basidiomycota</taxon>
        <taxon>Agaricomycotina</taxon>
        <taxon>Agaricomycetes</taxon>
        <taxon>Agaricomycetidae</taxon>
        <taxon>Agaricales</taxon>
        <taxon>Marasmiineae</taxon>
        <taxon>Omphalotaceae</taxon>
        <taxon>Collybiopsis</taxon>
    </lineage>
</organism>
<evidence type="ECO:0000259" key="2">
    <source>
        <dbReference type="PROSITE" id="PS50234"/>
    </source>
</evidence>
<reference evidence="4 5" key="1">
    <citation type="journal article" date="2020" name="ISME J.">
        <title>Uncovering the hidden diversity of litter-decomposition mechanisms in mushroom-forming fungi.</title>
        <authorList>
            <person name="Floudas D."/>
            <person name="Bentzer J."/>
            <person name="Ahren D."/>
            <person name="Johansson T."/>
            <person name="Persson P."/>
            <person name="Tunlid A."/>
        </authorList>
    </citation>
    <scope>NUCLEOTIDE SEQUENCE [LARGE SCALE GENOMIC DNA]</scope>
    <source>
        <strain evidence="4 5">CBS 406.79</strain>
    </source>
</reference>
<dbReference type="SUPFAM" id="SSF53300">
    <property type="entry name" value="vWA-like"/>
    <property type="match status" value="1"/>
</dbReference>
<dbReference type="Proteomes" id="UP000518752">
    <property type="component" value="Unassembled WGS sequence"/>
</dbReference>
<feature type="domain" description="VIT" evidence="3">
    <location>
        <begin position="7"/>
        <end position="138"/>
    </location>
</feature>
<comment type="caution">
    <text evidence="4">The sequence shown here is derived from an EMBL/GenBank/DDBJ whole genome shotgun (WGS) entry which is preliminary data.</text>
</comment>
<accession>A0A8H5HXJ0</accession>
<dbReference type="OrthoDB" id="1729737at2759"/>
<name>A0A8H5HXJ0_9AGAR</name>
<dbReference type="InterPro" id="IPR036465">
    <property type="entry name" value="vWFA_dom_sf"/>
</dbReference>
<evidence type="ECO:0000259" key="3">
    <source>
        <dbReference type="PROSITE" id="PS51468"/>
    </source>
</evidence>
<dbReference type="PROSITE" id="PS50234">
    <property type="entry name" value="VWFA"/>
    <property type="match status" value="1"/>
</dbReference>
<dbReference type="EMBL" id="JAACJN010000011">
    <property type="protein sequence ID" value="KAF5391181.1"/>
    <property type="molecule type" value="Genomic_DNA"/>
</dbReference>
<sequence>MNVFEDNLLCRLYDPKSGSDLLLDGCNASVLVTDVHASVTISQRFTNSSHRSSAESCIYAFGLMADAAVCGFSMVRADGTKVEGVVKEKEKARQEYAEALKQGKTASLGSQETPDVFSIAVGNILPSETVTITLRYIQTLTDDEKKDQIKFIFPRTYAQRYGAAPTTNSARGATAHQPFQMDVVVQQAGAIRSISCPSAHPISLELGLPDGVAAPDETSHFATVSLTDRTGYLTQDVVLVITAAGLDAPRCFVEPHPSPNQETTALALTFVPRFNLPDVPGGMEYIFLVDRSGSMEGQNIQLVREALVVLLRGLPTVRTTFNIVSFGSQATKLWETSRAYSQTTLEEATRHVDSMTANYGGTEIATVLELVFSSLSKPLTRPAAVFLLTDGSAWDVSSCVSHTNAAVASLPDPNDPATSLRVFTLGIGDGASSDTCDSIARAGSGIAVYVKAGEAVTGKCARLVRAARTPEVRAEVVWDVPDGDEDGFEMVEDLSSPLALKKKPIDKLINLFAEDATTAYEPSTGPPPKPNPTLPPPARIQQAPLKLSPMVPGSRTLVYAIVQTPSSTTNTWLSNLKGIKIRGRVTSTDNIVELVAPLSKVLPSPFAKSDRPFLTLQSTFLHTLAAKALIRDRTEGKHCFPSSVSALFEPVAGDDKAELKAAYLEKDIVRLGTEFGLASQYTSFIAVDERPSQKQVAPILSHEPGRAPKVASGSGMLMSRTTGLARSRFRSLASHAPNLFGASPLASLRTKGRAAPAPVSPPASARRSIAPGASPWLASTAYNASEYDASELAFIPLSESSARSLSSGHLQSILPIPIPSSPGSSTPLSSAGLLVAIARLQQWHGGFQLTSAFLGLLGNAPDFSSKLSGLDVNGFAALMRKHGVENQDVGATLLALIWMERQGGEDALDMKEKAEEWVKNEVGGEDRARELKESAGKVFA</sequence>
<feature type="domain" description="VWFA" evidence="2">
    <location>
        <begin position="284"/>
        <end position="498"/>
    </location>
</feature>
<dbReference type="PANTHER" id="PTHR45737">
    <property type="entry name" value="VON WILLEBRAND FACTOR A DOMAIN-CONTAINING PROTEIN 5A"/>
    <property type="match status" value="1"/>
</dbReference>
<dbReference type="InterPro" id="IPR013694">
    <property type="entry name" value="VIT"/>
</dbReference>
<dbReference type="SMART" id="SM00609">
    <property type="entry name" value="VIT"/>
    <property type="match status" value="1"/>
</dbReference>
<evidence type="ECO:0000313" key="4">
    <source>
        <dbReference type="EMBL" id="KAF5391181.1"/>
    </source>
</evidence>
<evidence type="ECO:0000256" key="1">
    <source>
        <dbReference type="SAM" id="MobiDB-lite"/>
    </source>
</evidence>
<dbReference type="SMART" id="SM00327">
    <property type="entry name" value="VWA"/>
    <property type="match status" value="1"/>
</dbReference>
<dbReference type="AlphaFoldDB" id="A0A8H5HXJ0"/>
<gene>
    <name evidence="4" type="ORF">D9757_003124</name>
</gene>
<dbReference type="PANTHER" id="PTHR45737:SF6">
    <property type="entry name" value="VON WILLEBRAND FACTOR A DOMAIN-CONTAINING PROTEIN 5A"/>
    <property type="match status" value="1"/>
</dbReference>
<protein>
    <submittedName>
        <fullName evidence="4">Uncharacterized protein</fullName>
    </submittedName>
</protein>
<proteinExistence type="predicted"/>
<dbReference type="InterPro" id="IPR002035">
    <property type="entry name" value="VWF_A"/>
</dbReference>
<dbReference type="PROSITE" id="PS51468">
    <property type="entry name" value="VIT"/>
    <property type="match status" value="1"/>
</dbReference>
<evidence type="ECO:0000313" key="5">
    <source>
        <dbReference type="Proteomes" id="UP000518752"/>
    </source>
</evidence>
<feature type="region of interest" description="Disordered" evidence="1">
    <location>
        <begin position="518"/>
        <end position="540"/>
    </location>
</feature>